<dbReference type="Proteomes" id="UP001165120">
    <property type="component" value="Unassembled WGS sequence"/>
</dbReference>
<name>A0A9W6T3Z2_CANBO</name>
<evidence type="ECO:0000256" key="3">
    <source>
        <dbReference type="ARBA" id="ARBA00022989"/>
    </source>
</evidence>
<evidence type="ECO:0000313" key="7">
    <source>
        <dbReference type="EMBL" id="GME75711.1"/>
    </source>
</evidence>
<dbReference type="InterPro" id="IPR032805">
    <property type="entry name" value="Wax_synthase_dom"/>
</dbReference>
<dbReference type="Pfam" id="PF13813">
    <property type="entry name" value="MBOAT_2"/>
    <property type="match status" value="1"/>
</dbReference>
<evidence type="ECO:0000256" key="4">
    <source>
        <dbReference type="ARBA" id="ARBA00023136"/>
    </source>
</evidence>
<evidence type="ECO:0000256" key="5">
    <source>
        <dbReference type="SAM" id="Phobius"/>
    </source>
</evidence>
<keyword evidence="2 5" id="KW-0812">Transmembrane</keyword>
<protein>
    <submittedName>
        <fullName evidence="7">Unnamed protein product</fullName>
    </submittedName>
</protein>
<feature type="domain" description="Wax synthase" evidence="6">
    <location>
        <begin position="360"/>
        <end position="432"/>
    </location>
</feature>
<evidence type="ECO:0000256" key="1">
    <source>
        <dbReference type="ARBA" id="ARBA00004141"/>
    </source>
</evidence>
<feature type="transmembrane region" description="Helical" evidence="5">
    <location>
        <begin position="274"/>
        <end position="293"/>
    </location>
</feature>
<comment type="subcellular location">
    <subcellularLocation>
        <location evidence="1">Membrane</location>
        <topology evidence="1">Multi-pass membrane protein</topology>
    </subcellularLocation>
</comment>
<dbReference type="GO" id="GO:0016020">
    <property type="term" value="C:membrane"/>
    <property type="evidence" value="ECO:0007669"/>
    <property type="project" value="UniProtKB-SubCell"/>
</dbReference>
<accession>A0A9W6T3Z2</accession>
<feature type="transmembrane region" description="Helical" evidence="5">
    <location>
        <begin position="176"/>
        <end position="198"/>
    </location>
</feature>
<reference evidence="7" key="1">
    <citation type="submission" date="2023-04" db="EMBL/GenBank/DDBJ databases">
        <title>Candida boidinii NBRC 10035.</title>
        <authorList>
            <person name="Ichikawa N."/>
            <person name="Sato H."/>
            <person name="Tonouchi N."/>
        </authorList>
    </citation>
    <scope>NUCLEOTIDE SEQUENCE</scope>
    <source>
        <strain evidence="7">NBRC 10035</strain>
    </source>
</reference>
<sequence>MMRMKLAEKFYNTNVEDEFYKEIFTLTAKYFEKEMDVSEITSLFFKKLNDLKEKLNIEKDSKSFDNQSYSEILAACLGITSSKRPYCNILRETTKNMLIKIIMAERYQYGKFFTEKLETYRSYLAFKKMGTEDEVAIEPILFQLPPCWWRKYVSLIWLFLLAHNHIWHYEDQKVELARLGSGLMLLWYAHCINIFIFIEYPEHRDFRVAIGETLAQVESYKCWSKEKINWAFYRTIFNIRGIGWNYQIPKDIQIIKTKEEQKWSYILVWCAKKFVMSIMIPAIIYNFLCFTILTTDYMNYREPGWNSDAIGLFSESNLSISQKLFVFYSIAYLQFFGISLIYNCICITTVLFRIYDPSDCPEIFGSFSKITESGWTVGKLWSEFWHQLLYFCLVPMAKYTLSFFRFSSHNVKRACFILVVFTLSAVLHAHATSRFTWNYGEGYNINIPAWVPDDLIVLDTVIISPKYWMNSFLFFFCQGVFIVLELYIIRIYKVCVTKGYIFKFPRLFQIILGFCWVSLIEFYLLGNYFDEMVKAGLRIEILEGDYITPWIFQKVQNFVTLSGQT</sequence>
<keyword evidence="4 5" id="KW-0472">Membrane</keyword>
<keyword evidence="3 5" id="KW-1133">Transmembrane helix</keyword>
<evidence type="ECO:0000259" key="6">
    <source>
        <dbReference type="Pfam" id="PF13813"/>
    </source>
</evidence>
<keyword evidence="8" id="KW-1185">Reference proteome</keyword>
<dbReference type="EMBL" id="BSXN01002141">
    <property type="protein sequence ID" value="GME75711.1"/>
    <property type="molecule type" value="Genomic_DNA"/>
</dbReference>
<evidence type="ECO:0000313" key="8">
    <source>
        <dbReference type="Proteomes" id="UP001165120"/>
    </source>
</evidence>
<gene>
    <name evidence="7" type="ORF">Cboi02_000489600</name>
</gene>
<proteinExistence type="predicted"/>
<comment type="caution">
    <text evidence="7">The sequence shown here is derived from an EMBL/GenBank/DDBJ whole genome shotgun (WGS) entry which is preliminary data.</text>
</comment>
<feature type="transmembrane region" description="Helical" evidence="5">
    <location>
        <begin position="467"/>
        <end position="489"/>
    </location>
</feature>
<dbReference type="AlphaFoldDB" id="A0A9W6T3Z2"/>
<organism evidence="7 8">
    <name type="scientific">Candida boidinii</name>
    <name type="common">Yeast</name>
    <dbReference type="NCBI Taxonomy" id="5477"/>
    <lineage>
        <taxon>Eukaryota</taxon>
        <taxon>Fungi</taxon>
        <taxon>Dikarya</taxon>
        <taxon>Ascomycota</taxon>
        <taxon>Saccharomycotina</taxon>
        <taxon>Pichiomycetes</taxon>
        <taxon>Pichiales</taxon>
        <taxon>Pichiaceae</taxon>
        <taxon>Ogataea</taxon>
        <taxon>Ogataea/Candida clade</taxon>
    </lineage>
</organism>
<feature type="transmembrane region" description="Helical" evidence="5">
    <location>
        <begin position="325"/>
        <end position="352"/>
    </location>
</feature>
<feature type="transmembrane region" description="Helical" evidence="5">
    <location>
        <begin position="510"/>
        <end position="529"/>
    </location>
</feature>
<feature type="transmembrane region" description="Helical" evidence="5">
    <location>
        <begin position="384"/>
        <end position="401"/>
    </location>
</feature>
<evidence type="ECO:0000256" key="2">
    <source>
        <dbReference type="ARBA" id="ARBA00022692"/>
    </source>
</evidence>